<evidence type="ECO:0000256" key="1">
    <source>
        <dbReference type="SAM" id="Phobius"/>
    </source>
</evidence>
<keyword evidence="1" id="KW-1133">Transmembrane helix</keyword>
<proteinExistence type="predicted"/>
<evidence type="ECO:0008006" key="4">
    <source>
        <dbReference type="Google" id="ProtNLM"/>
    </source>
</evidence>
<comment type="caution">
    <text evidence="2">The sequence shown here is derived from an EMBL/GenBank/DDBJ whole genome shotgun (WGS) entry which is preliminary data.</text>
</comment>
<accession>A0A6A7N843</accession>
<name>A0A6A7N843_9BURK</name>
<reference evidence="2 3" key="1">
    <citation type="submission" date="2019-10" db="EMBL/GenBank/DDBJ databases">
        <title>Two novel species isolated from a subtropical stream in China.</title>
        <authorList>
            <person name="Lu H."/>
        </authorList>
    </citation>
    <scope>NUCLEOTIDE SEQUENCE [LARGE SCALE GENOMIC DNA]</scope>
    <source>
        <strain evidence="2 3">FT29W</strain>
    </source>
</reference>
<gene>
    <name evidence="2" type="ORF">GEV02_22520</name>
</gene>
<dbReference type="AlphaFoldDB" id="A0A6A7N843"/>
<evidence type="ECO:0000313" key="3">
    <source>
        <dbReference type="Proteomes" id="UP000440498"/>
    </source>
</evidence>
<keyword evidence="1" id="KW-0472">Membrane</keyword>
<evidence type="ECO:0000313" key="2">
    <source>
        <dbReference type="EMBL" id="MQA40917.1"/>
    </source>
</evidence>
<organism evidence="2 3">
    <name type="scientific">Rugamonas aquatica</name>
    <dbReference type="NCBI Taxonomy" id="2743357"/>
    <lineage>
        <taxon>Bacteria</taxon>
        <taxon>Pseudomonadati</taxon>
        <taxon>Pseudomonadota</taxon>
        <taxon>Betaproteobacteria</taxon>
        <taxon>Burkholderiales</taxon>
        <taxon>Oxalobacteraceae</taxon>
        <taxon>Telluria group</taxon>
        <taxon>Rugamonas</taxon>
    </lineage>
</organism>
<dbReference type="EMBL" id="WHUG01000010">
    <property type="protein sequence ID" value="MQA40917.1"/>
    <property type="molecule type" value="Genomic_DNA"/>
</dbReference>
<feature type="transmembrane region" description="Helical" evidence="1">
    <location>
        <begin position="41"/>
        <end position="61"/>
    </location>
</feature>
<keyword evidence="3" id="KW-1185">Reference proteome</keyword>
<sequence length="89" mass="9394">MFFVLVFLSLQLIGASSHKHSYTETQNDCAACVIAHMPAGVPPPAIAVLPVAMLAALLVLVPQRSVRAFRTDFLTPPSHAPPGVAAISF</sequence>
<keyword evidence="1" id="KW-0812">Transmembrane</keyword>
<dbReference type="Proteomes" id="UP000440498">
    <property type="component" value="Unassembled WGS sequence"/>
</dbReference>
<protein>
    <recommendedName>
        <fullName evidence="4">DUF2946 domain-containing protein</fullName>
    </recommendedName>
</protein>